<dbReference type="InterPro" id="IPR007627">
    <property type="entry name" value="RNA_pol_sigma70_r2"/>
</dbReference>
<dbReference type="InterPro" id="IPR007630">
    <property type="entry name" value="RNA_pol_sigma70_r4"/>
</dbReference>
<dbReference type="PANTHER" id="PTHR43133:SF62">
    <property type="entry name" value="RNA POLYMERASE SIGMA FACTOR SIGZ"/>
    <property type="match status" value="1"/>
</dbReference>
<keyword evidence="3" id="KW-0731">Sigma factor</keyword>
<dbReference type="InterPro" id="IPR039425">
    <property type="entry name" value="RNA_pol_sigma-70-like"/>
</dbReference>
<dbReference type="Pfam" id="PF04545">
    <property type="entry name" value="Sigma70_r4"/>
    <property type="match status" value="1"/>
</dbReference>
<evidence type="ECO:0000256" key="1">
    <source>
        <dbReference type="ARBA" id="ARBA00010641"/>
    </source>
</evidence>
<dbReference type="Gene3D" id="1.10.1740.10">
    <property type="match status" value="1"/>
</dbReference>
<keyword evidence="4" id="KW-0238">DNA-binding</keyword>
<dbReference type="Proteomes" id="UP000052167">
    <property type="component" value="Unassembled WGS sequence"/>
</dbReference>
<dbReference type="GO" id="GO:0003677">
    <property type="term" value="F:DNA binding"/>
    <property type="evidence" value="ECO:0007669"/>
    <property type="project" value="UniProtKB-KW"/>
</dbReference>
<reference evidence="8 9" key="1">
    <citation type="submission" date="2014-06" db="EMBL/GenBank/DDBJ databases">
        <title>Rhizobium pelagicum/R2-400B4.</title>
        <authorList>
            <person name="Kimes N.E."/>
            <person name="Lopez-Perez M."/>
        </authorList>
    </citation>
    <scope>NUCLEOTIDE SEQUENCE [LARGE SCALE GENOMIC DNA]</scope>
    <source>
        <strain evidence="8 9">R2-400B4</strain>
    </source>
</reference>
<name>A0A922P3B5_9HYPH</name>
<comment type="caution">
    <text evidence="8">The sequence shown here is derived from an EMBL/GenBank/DDBJ whole genome shotgun (WGS) entry which is preliminary data.</text>
</comment>
<dbReference type="Pfam" id="PF04542">
    <property type="entry name" value="Sigma70_r2"/>
    <property type="match status" value="1"/>
</dbReference>
<evidence type="ECO:0000256" key="4">
    <source>
        <dbReference type="ARBA" id="ARBA00023125"/>
    </source>
</evidence>
<feature type="domain" description="RNA polymerase sigma-70 region 2" evidence="6">
    <location>
        <begin position="80"/>
        <end position="147"/>
    </location>
</feature>
<accession>A0A922P3B5</accession>
<dbReference type="CDD" id="cd06171">
    <property type="entry name" value="Sigma70_r4"/>
    <property type="match status" value="1"/>
</dbReference>
<feature type="domain" description="RNA polymerase sigma-70 region 4" evidence="7">
    <location>
        <begin position="181"/>
        <end position="229"/>
    </location>
</feature>
<dbReference type="GO" id="GO:0016987">
    <property type="term" value="F:sigma factor activity"/>
    <property type="evidence" value="ECO:0007669"/>
    <property type="project" value="UniProtKB-KW"/>
</dbReference>
<dbReference type="InterPro" id="IPR013325">
    <property type="entry name" value="RNA_pol_sigma_r2"/>
</dbReference>
<evidence type="ECO:0000313" key="9">
    <source>
        <dbReference type="Proteomes" id="UP000052167"/>
    </source>
</evidence>
<dbReference type="PANTHER" id="PTHR43133">
    <property type="entry name" value="RNA POLYMERASE ECF-TYPE SIGMA FACTO"/>
    <property type="match status" value="1"/>
</dbReference>
<dbReference type="SUPFAM" id="SSF88946">
    <property type="entry name" value="Sigma2 domain of RNA polymerase sigma factors"/>
    <property type="match status" value="1"/>
</dbReference>
<evidence type="ECO:0008006" key="10">
    <source>
        <dbReference type="Google" id="ProtNLM"/>
    </source>
</evidence>
<gene>
    <name evidence="8" type="ORF">GV68_10570</name>
</gene>
<dbReference type="EMBL" id="JOKJ01000002">
    <property type="protein sequence ID" value="KEQ10689.1"/>
    <property type="molecule type" value="Genomic_DNA"/>
</dbReference>
<dbReference type="NCBIfam" id="TIGR02937">
    <property type="entry name" value="sigma70-ECF"/>
    <property type="match status" value="1"/>
</dbReference>
<sequence>MIRGQEAAVKATMSLSIHIGSETCQNETLAIIRRRSLRRDIGMTQPNSPKLKGGDVDPAELARLLVTVGESRNVEAFEALFRFYAPKVRAFMTMKTKDRQAAEELMQETMSSVWIKAAQFDPDRGNASAWIFTIARNIRIDAYRRKRPALDLDDQALMPEEAPQADRELEKAQEAKLLRNALATLPPEQQDVLKMAFFEDKPHSAIAEQMGLPLGTVKSRIRLAFSKLRDALEDRR</sequence>
<proteinExistence type="inferred from homology"/>
<dbReference type="GO" id="GO:0006352">
    <property type="term" value="P:DNA-templated transcription initiation"/>
    <property type="evidence" value="ECO:0007669"/>
    <property type="project" value="InterPro"/>
</dbReference>
<evidence type="ECO:0000256" key="2">
    <source>
        <dbReference type="ARBA" id="ARBA00023015"/>
    </source>
</evidence>
<evidence type="ECO:0000313" key="8">
    <source>
        <dbReference type="EMBL" id="KEQ10689.1"/>
    </source>
</evidence>
<dbReference type="SUPFAM" id="SSF88659">
    <property type="entry name" value="Sigma3 and sigma4 domains of RNA polymerase sigma factors"/>
    <property type="match status" value="1"/>
</dbReference>
<evidence type="ECO:0000259" key="7">
    <source>
        <dbReference type="Pfam" id="PF04545"/>
    </source>
</evidence>
<protein>
    <recommendedName>
        <fullName evidence="10">RNA polymerase sigma factor RpoE</fullName>
    </recommendedName>
</protein>
<comment type="similarity">
    <text evidence="1">Belongs to the sigma-70 factor family. ECF subfamily.</text>
</comment>
<dbReference type="InterPro" id="IPR013324">
    <property type="entry name" value="RNA_pol_sigma_r3/r4-like"/>
</dbReference>
<organism evidence="8 9">
    <name type="scientific">Pseudorhizobium pelagicum</name>
    <dbReference type="NCBI Taxonomy" id="1509405"/>
    <lineage>
        <taxon>Bacteria</taxon>
        <taxon>Pseudomonadati</taxon>
        <taxon>Pseudomonadota</taxon>
        <taxon>Alphaproteobacteria</taxon>
        <taxon>Hyphomicrobiales</taxon>
        <taxon>Rhizobiaceae</taxon>
        <taxon>Rhizobium/Agrobacterium group</taxon>
        <taxon>Pseudorhizobium</taxon>
    </lineage>
</organism>
<keyword evidence="2" id="KW-0805">Transcription regulation</keyword>
<dbReference type="AlphaFoldDB" id="A0A922P3B5"/>
<keyword evidence="9" id="KW-1185">Reference proteome</keyword>
<evidence type="ECO:0000259" key="6">
    <source>
        <dbReference type="Pfam" id="PF04542"/>
    </source>
</evidence>
<dbReference type="Gene3D" id="1.10.10.10">
    <property type="entry name" value="Winged helix-like DNA-binding domain superfamily/Winged helix DNA-binding domain"/>
    <property type="match status" value="1"/>
</dbReference>
<dbReference type="InterPro" id="IPR014284">
    <property type="entry name" value="RNA_pol_sigma-70_dom"/>
</dbReference>
<evidence type="ECO:0000256" key="5">
    <source>
        <dbReference type="ARBA" id="ARBA00023163"/>
    </source>
</evidence>
<evidence type="ECO:0000256" key="3">
    <source>
        <dbReference type="ARBA" id="ARBA00023082"/>
    </source>
</evidence>
<dbReference type="InterPro" id="IPR036388">
    <property type="entry name" value="WH-like_DNA-bd_sf"/>
</dbReference>
<keyword evidence="5" id="KW-0804">Transcription</keyword>